<evidence type="ECO:0000256" key="5">
    <source>
        <dbReference type="ARBA" id="ARBA00023136"/>
    </source>
</evidence>
<feature type="transmembrane region" description="Helical" evidence="6">
    <location>
        <begin position="114"/>
        <end position="133"/>
    </location>
</feature>
<keyword evidence="9" id="KW-1185">Reference proteome</keyword>
<sequence length="290" mass="31916">MKINFKFNKKTIVKRTLGVLFGDMISAFALVYMLKPNEMISGGVTGLSVLIENITGLPLGVLVFLLNIPLFILGLFFLDFEFMFFSGISIAVLSMWLGFFEAVKPVGYAITNEVFLACIFGGVINGVGGGILFRSGSSAGGFDIPAAIVKKKFNVPIGNVLLFLNCFIIGMSSFVYSVDKALFTLVALFISYQVIDMIQLGVGKQKQVFIISSEYEEITKEIHEILDRGITFIDGEGSYNCNKLKIIYLICTSRQIVTVKDLVREIDPNAFLAVSDTVEIQGKGFKKINI</sequence>
<feature type="transmembrane region" description="Helical" evidence="6">
    <location>
        <begin position="182"/>
        <end position="202"/>
    </location>
</feature>
<proteinExistence type="predicted"/>
<dbReference type="PIRSF" id="PIRSF006483">
    <property type="entry name" value="Membrane_protein_YitT"/>
    <property type="match status" value="1"/>
</dbReference>
<keyword evidence="4 6" id="KW-1133">Transmembrane helix</keyword>
<dbReference type="InterPro" id="IPR003740">
    <property type="entry name" value="YitT"/>
</dbReference>
<feature type="domain" description="DUF2179" evidence="7">
    <location>
        <begin position="228"/>
        <end position="282"/>
    </location>
</feature>
<dbReference type="Proteomes" id="UP000184032">
    <property type="component" value="Unassembled WGS sequence"/>
</dbReference>
<gene>
    <name evidence="8" type="ORF">SAMN02745245_01410</name>
</gene>
<protein>
    <submittedName>
        <fullName evidence="8">Uncharacterized membrane-anchored protein YitT, contains DUF161 and DUF2179 domains</fullName>
    </submittedName>
</protein>
<evidence type="ECO:0000313" key="8">
    <source>
        <dbReference type="EMBL" id="SHH47641.1"/>
    </source>
</evidence>
<feature type="transmembrane region" description="Helical" evidence="6">
    <location>
        <begin position="84"/>
        <end position="102"/>
    </location>
</feature>
<dbReference type="InterPro" id="IPR051461">
    <property type="entry name" value="UPF0750_membrane"/>
</dbReference>
<comment type="subcellular location">
    <subcellularLocation>
        <location evidence="1">Cell membrane</location>
        <topology evidence="1">Multi-pass membrane protein</topology>
    </subcellularLocation>
</comment>
<dbReference type="OrthoDB" id="3180973at2"/>
<keyword evidence="2" id="KW-1003">Cell membrane</keyword>
<feature type="transmembrane region" description="Helical" evidence="6">
    <location>
        <begin position="54"/>
        <end position="77"/>
    </location>
</feature>
<evidence type="ECO:0000259" key="7">
    <source>
        <dbReference type="Pfam" id="PF10035"/>
    </source>
</evidence>
<name>A0A1M5TAA8_9FIRM</name>
<evidence type="ECO:0000256" key="4">
    <source>
        <dbReference type="ARBA" id="ARBA00022989"/>
    </source>
</evidence>
<feature type="transmembrane region" description="Helical" evidence="6">
    <location>
        <begin position="153"/>
        <end position="176"/>
    </location>
</feature>
<dbReference type="AlphaFoldDB" id="A0A1M5TAA8"/>
<dbReference type="EMBL" id="FQXI01000010">
    <property type="protein sequence ID" value="SHH47641.1"/>
    <property type="molecule type" value="Genomic_DNA"/>
</dbReference>
<evidence type="ECO:0000256" key="3">
    <source>
        <dbReference type="ARBA" id="ARBA00022692"/>
    </source>
</evidence>
<dbReference type="PANTHER" id="PTHR33545:SF5">
    <property type="entry name" value="UPF0750 MEMBRANE PROTEIN YITT"/>
    <property type="match status" value="1"/>
</dbReference>
<evidence type="ECO:0000256" key="6">
    <source>
        <dbReference type="SAM" id="Phobius"/>
    </source>
</evidence>
<dbReference type="Pfam" id="PF10035">
    <property type="entry name" value="DUF2179"/>
    <property type="match status" value="1"/>
</dbReference>
<organism evidence="8 9">
    <name type="scientific">Anaerosphaera aminiphila DSM 21120</name>
    <dbReference type="NCBI Taxonomy" id="1120995"/>
    <lineage>
        <taxon>Bacteria</taxon>
        <taxon>Bacillati</taxon>
        <taxon>Bacillota</taxon>
        <taxon>Tissierellia</taxon>
        <taxon>Tissierellales</taxon>
        <taxon>Peptoniphilaceae</taxon>
        <taxon>Anaerosphaera</taxon>
    </lineage>
</organism>
<dbReference type="InterPro" id="IPR015867">
    <property type="entry name" value="N-reg_PII/ATP_PRibTrfase_C"/>
</dbReference>
<evidence type="ECO:0000313" key="9">
    <source>
        <dbReference type="Proteomes" id="UP000184032"/>
    </source>
</evidence>
<keyword evidence="5 6" id="KW-0472">Membrane</keyword>
<feature type="transmembrane region" description="Helical" evidence="6">
    <location>
        <begin position="12"/>
        <end position="34"/>
    </location>
</feature>
<dbReference type="STRING" id="1120995.SAMN02745245_01410"/>
<dbReference type="Gene3D" id="3.30.70.120">
    <property type="match status" value="1"/>
</dbReference>
<accession>A0A1M5TAA8</accession>
<dbReference type="GO" id="GO:0005886">
    <property type="term" value="C:plasma membrane"/>
    <property type="evidence" value="ECO:0007669"/>
    <property type="project" value="UniProtKB-SubCell"/>
</dbReference>
<dbReference type="CDD" id="cd16380">
    <property type="entry name" value="YitT_C"/>
    <property type="match status" value="1"/>
</dbReference>
<dbReference type="Pfam" id="PF02588">
    <property type="entry name" value="YitT_membrane"/>
    <property type="match status" value="1"/>
</dbReference>
<evidence type="ECO:0000256" key="2">
    <source>
        <dbReference type="ARBA" id="ARBA00022475"/>
    </source>
</evidence>
<dbReference type="InterPro" id="IPR019264">
    <property type="entry name" value="DUF2179"/>
</dbReference>
<evidence type="ECO:0000256" key="1">
    <source>
        <dbReference type="ARBA" id="ARBA00004651"/>
    </source>
</evidence>
<dbReference type="PANTHER" id="PTHR33545">
    <property type="entry name" value="UPF0750 MEMBRANE PROTEIN YITT-RELATED"/>
    <property type="match status" value="1"/>
</dbReference>
<reference evidence="8 9" key="1">
    <citation type="submission" date="2016-11" db="EMBL/GenBank/DDBJ databases">
        <authorList>
            <person name="Jaros S."/>
            <person name="Januszkiewicz K."/>
            <person name="Wedrychowicz H."/>
        </authorList>
    </citation>
    <scope>NUCLEOTIDE SEQUENCE [LARGE SCALE GENOMIC DNA]</scope>
    <source>
        <strain evidence="8 9">DSM 21120</strain>
    </source>
</reference>
<dbReference type="RefSeq" id="WP_073185007.1">
    <property type="nucleotide sequence ID" value="NZ_FQXI01000010.1"/>
</dbReference>
<keyword evidence="3 6" id="KW-0812">Transmembrane</keyword>